<reference evidence="7 8" key="1">
    <citation type="journal article" date="2015" name="Genome Announc.">
        <title>Draft Genome Sequence and Gene Annotation of the Entomopathogenic Fungus Verticillium hemipterigenum.</title>
        <authorList>
            <person name="Horn F."/>
            <person name="Habel A."/>
            <person name="Scharf D.H."/>
            <person name="Dworschak J."/>
            <person name="Brakhage A.A."/>
            <person name="Guthke R."/>
            <person name="Hertweck C."/>
            <person name="Linde J."/>
        </authorList>
    </citation>
    <scope>NUCLEOTIDE SEQUENCE [LARGE SCALE GENOMIC DNA]</scope>
</reference>
<comment type="subcellular location">
    <subcellularLocation>
        <location evidence="1">Membrane</location>
        <topology evidence="1">Multi-pass membrane protein</topology>
    </subcellularLocation>
</comment>
<feature type="transmembrane region" description="Helical" evidence="6">
    <location>
        <begin position="12"/>
        <end position="39"/>
    </location>
</feature>
<evidence type="ECO:0000256" key="5">
    <source>
        <dbReference type="ARBA" id="ARBA00038013"/>
    </source>
</evidence>
<dbReference type="GO" id="GO:0005741">
    <property type="term" value="C:mitochondrial outer membrane"/>
    <property type="evidence" value="ECO:0007669"/>
    <property type="project" value="TreeGrafter"/>
</dbReference>
<feature type="transmembrane region" description="Helical" evidence="6">
    <location>
        <begin position="165"/>
        <end position="185"/>
    </location>
</feature>
<sequence>MLICKAAPALKFVGTVSLGLLTGLSYTVSSLTLPSLLHLPSSSSASLALTALNASLQTPIRVLTSLAAIPFLFSFAFSPRRLRHPYLLYTSVLAILSGVAPALLPKPAAATPRSVPAKKPVARARMESSYEVLGDVHSETASEEEIDDLHGDEVRTQLESLATSFVVRGGLSAVAFVLAVVGIWGDGAPRVVVA</sequence>
<protein>
    <recommendedName>
        <fullName evidence="9">Autophagy-related protein 33</fullName>
    </recommendedName>
</protein>
<dbReference type="Proteomes" id="UP000039046">
    <property type="component" value="Unassembled WGS sequence"/>
</dbReference>
<proteinExistence type="inferred from homology"/>
<evidence type="ECO:0008006" key="9">
    <source>
        <dbReference type="Google" id="ProtNLM"/>
    </source>
</evidence>
<keyword evidence="3 6" id="KW-1133">Transmembrane helix</keyword>
<dbReference type="EMBL" id="CDHN01000003">
    <property type="protein sequence ID" value="CEJ90476.1"/>
    <property type="molecule type" value="Genomic_DNA"/>
</dbReference>
<evidence type="ECO:0000313" key="7">
    <source>
        <dbReference type="EMBL" id="CEJ90476.1"/>
    </source>
</evidence>
<organism evidence="7 8">
    <name type="scientific">[Torrubiella] hemipterigena</name>
    <dbReference type="NCBI Taxonomy" id="1531966"/>
    <lineage>
        <taxon>Eukaryota</taxon>
        <taxon>Fungi</taxon>
        <taxon>Dikarya</taxon>
        <taxon>Ascomycota</taxon>
        <taxon>Pezizomycotina</taxon>
        <taxon>Sordariomycetes</taxon>
        <taxon>Hypocreomycetidae</taxon>
        <taxon>Hypocreales</taxon>
        <taxon>Clavicipitaceae</taxon>
        <taxon>Clavicipitaceae incertae sedis</taxon>
        <taxon>'Torrubiella' clade</taxon>
    </lineage>
</organism>
<dbReference type="PANTHER" id="PTHR37278">
    <property type="entry name" value="AUTOPHAGY-RELATED PROTEIN 33-RELATED"/>
    <property type="match status" value="1"/>
</dbReference>
<keyword evidence="2 6" id="KW-0812">Transmembrane</keyword>
<evidence type="ECO:0000313" key="8">
    <source>
        <dbReference type="Proteomes" id="UP000039046"/>
    </source>
</evidence>
<dbReference type="AlphaFoldDB" id="A0A0A1T041"/>
<gene>
    <name evidence="7" type="ORF">VHEMI06263</name>
</gene>
<keyword evidence="8" id="KW-1185">Reference proteome</keyword>
<evidence type="ECO:0000256" key="4">
    <source>
        <dbReference type="ARBA" id="ARBA00023136"/>
    </source>
</evidence>
<keyword evidence="4 6" id="KW-0472">Membrane</keyword>
<name>A0A0A1T041_9HYPO</name>
<accession>A0A0A1T041</accession>
<dbReference type="OrthoDB" id="5336366at2759"/>
<evidence type="ECO:0000256" key="6">
    <source>
        <dbReference type="SAM" id="Phobius"/>
    </source>
</evidence>
<evidence type="ECO:0000256" key="2">
    <source>
        <dbReference type="ARBA" id="ARBA00022692"/>
    </source>
</evidence>
<dbReference type="InterPro" id="IPR051668">
    <property type="entry name" value="ATG33"/>
</dbReference>
<feature type="transmembrane region" description="Helical" evidence="6">
    <location>
        <begin position="59"/>
        <end position="77"/>
    </location>
</feature>
<comment type="similarity">
    <text evidence="5">Belongs to the ATG33 family.</text>
</comment>
<evidence type="ECO:0000256" key="1">
    <source>
        <dbReference type="ARBA" id="ARBA00004141"/>
    </source>
</evidence>
<dbReference type="GO" id="GO:0016236">
    <property type="term" value="P:macroautophagy"/>
    <property type="evidence" value="ECO:0007669"/>
    <property type="project" value="TreeGrafter"/>
</dbReference>
<feature type="transmembrane region" description="Helical" evidence="6">
    <location>
        <begin position="86"/>
        <end position="104"/>
    </location>
</feature>
<dbReference type="PANTHER" id="PTHR37278:SF1">
    <property type="entry name" value="AUTOPHAGY-RELATED PROTEIN 33-RELATED"/>
    <property type="match status" value="1"/>
</dbReference>
<evidence type="ECO:0000256" key="3">
    <source>
        <dbReference type="ARBA" id="ARBA00022989"/>
    </source>
</evidence>
<dbReference type="HOGENOM" id="CLU_065432_0_0_1"/>
<dbReference type="GO" id="GO:0000422">
    <property type="term" value="P:autophagy of mitochondrion"/>
    <property type="evidence" value="ECO:0007669"/>
    <property type="project" value="TreeGrafter"/>
</dbReference>